<organism evidence="10 11">
    <name type="scientific">Vitis vinifera</name>
    <name type="common">Grape</name>
    <dbReference type="NCBI Taxonomy" id="29760"/>
    <lineage>
        <taxon>Eukaryota</taxon>
        <taxon>Viridiplantae</taxon>
        <taxon>Streptophyta</taxon>
        <taxon>Embryophyta</taxon>
        <taxon>Tracheophyta</taxon>
        <taxon>Spermatophyta</taxon>
        <taxon>Magnoliopsida</taxon>
        <taxon>eudicotyledons</taxon>
        <taxon>Gunneridae</taxon>
        <taxon>Pentapetalae</taxon>
        <taxon>rosids</taxon>
        <taxon>Vitales</taxon>
        <taxon>Vitaceae</taxon>
        <taxon>Viteae</taxon>
        <taxon>Vitis</taxon>
    </lineage>
</organism>
<dbReference type="InterPro" id="IPR001611">
    <property type="entry name" value="Leu-rich_rpt"/>
</dbReference>
<evidence type="ECO:0000256" key="3">
    <source>
        <dbReference type="ARBA" id="ARBA00022692"/>
    </source>
</evidence>
<dbReference type="PROSITE" id="PS51450">
    <property type="entry name" value="LRR"/>
    <property type="match status" value="1"/>
</dbReference>
<evidence type="ECO:0000313" key="10">
    <source>
        <dbReference type="EMBL" id="RVX17131.1"/>
    </source>
</evidence>
<keyword evidence="4" id="KW-0732">Signal</keyword>
<dbReference type="GO" id="GO:0016020">
    <property type="term" value="C:membrane"/>
    <property type="evidence" value="ECO:0007669"/>
    <property type="project" value="UniProtKB-SubCell"/>
</dbReference>
<evidence type="ECO:0000256" key="5">
    <source>
        <dbReference type="ARBA" id="ARBA00022737"/>
    </source>
</evidence>
<evidence type="ECO:0000256" key="2">
    <source>
        <dbReference type="ARBA" id="ARBA00022614"/>
    </source>
</evidence>
<evidence type="ECO:0000256" key="4">
    <source>
        <dbReference type="ARBA" id="ARBA00022729"/>
    </source>
</evidence>
<keyword evidence="10" id="KW-0418">Kinase</keyword>
<dbReference type="SUPFAM" id="SSF52058">
    <property type="entry name" value="L domain-like"/>
    <property type="match status" value="1"/>
</dbReference>
<dbReference type="GO" id="GO:0016301">
    <property type="term" value="F:kinase activity"/>
    <property type="evidence" value="ECO:0007669"/>
    <property type="project" value="UniProtKB-KW"/>
</dbReference>
<protein>
    <submittedName>
        <fullName evidence="10">Putative leucine-rich repeat receptor-like protein kinase</fullName>
    </submittedName>
</protein>
<dbReference type="EMBL" id="QGNW01000014">
    <property type="protein sequence ID" value="RVX17131.1"/>
    <property type="molecule type" value="Genomic_DNA"/>
</dbReference>
<keyword evidence="10" id="KW-0808">Transferase</keyword>
<name>A0A438K7F8_VITVI</name>
<accession>A0A438K7F8</accession>
<dbReference type="InterPro" id="IPR032675">
    <property type="entry name" value="LRR_dom_sf"/>
</dbReference>
<dbReference type="PANTHER" id="PTHR45631:SF202">
    <property type="entry name" value="SENESCENCE-INDUCED RECEPTOR-LIKE SERINE_THREONINE-PROTEIN KINASE"/>
    <property type="match status" value="1"/>
</dbReference>
<dbReference type="FunFam" id="3.80.10.10:FF:000129">
    <property type="entry name" value="Leucine-rich repeat receptor-like kinase"/>
    <property type="match status" value="1"/>
</dbReference>
<evidence type="ECO:0000256" key="1">
    <source>
        <dbReference type="ARBA" id="ARBA00004167"/>
    </source>
</evidence>
<reference evidence="10 11" key="1">
    <citation type="journal article" date="2018" name="PLoS Genet.">
        <title>Population sequencing reveals clonal diversity and ancestral inbreeding in the grapevine cultivar Chardonnay.</title>
        <authorList>
            <person name="Roach M.J."/>
            <person name="Johnson D.L."/>
            <person name="Bohlmann J."/>
            <person name="van Vuuren H.J."/>
            <person name="Jones S.J."/>
            <person name="Pretorius I.S."/>
            <person name="Schmidt S.A."/>
            <person name="Borneman A.R."/>
        </authorList>
    </citation>
    <scope>NUCLEOTIDE SEQUENCE [LARGE SCALE GENOMIC DNA]</scope>
    <source>
        <strain evidence="11">cv. Chardonnay</strain>
        <tissue evidence="10">Leaf</tissue>
    </source>
</reference>
<evidence type="ECO:0000256" key="7">
    <source>
        <dbReference type="ARBA" id="ARBA00023136"/>
    </source>
</evidence>
<gene>
    <name evidence="10" type="primary">VvCHDp000290_15</name>
    <name evidence="10" type="ORF">CK203_003041</name>
</gene>
<feature type="transmembrane region" description="Helical" evidence="9">
    <location>
        <begin position="204"/>
        <end position="226"/>
    </location>
</feature>
<sequence length="371" mass="40277">MLRPMCLETLCVMIETATLNHVLEAMAYQARSLGPYEYFCPRSLGPCGFHFESLEPHGFKNMVEAIRNVKSVYGVKRNWQGDPCAPKSTCRMALSAATMVTIPPGSSLCEDLSSSGLSGKIDSSLSNLESLQYLDLSNNSLTGEVPDFLSQLPLLKTLNLSGNEFTGSVPSLIIQRSKNGPLSLSVDGNPNLCVMASCNKKKSVVIPVIASIAVVLVLLSAFLILWGLKRRRQQWQGAGKDTPVLSWEQRLQIAVDAAQEMLRLPTFAWDGKLQAKVADFGLSRFMPSESRTIVSTKVAGTPSYLDPDSLKPGAGPSLPLHSQSGGTKSLARHRASCTSWVAHSSLAHNGPLEQTMNPNVERVKELHLTLL</sequence>
<keyword evidence="3 9" id="KW-0812">Transmembrane</keyword>
<keyword evidence="2" id="KW-0433">Leucine-rich repeat</keyword>
<dbReference type="Gene3D" id="1.10.510.10">
    <property type="entry name" value="Transferase(Phosphotransferase) domain 1"/>
    <property type="match status" value="1"/>
</dbReference>
<dbReference type="PANTHER" id="PTHR45631">
    <property type="entry name" value="OS07G0107800 PROTEIN-RELATED"/>
    <property type="match status" value="1"/>
</dbReference>
<keyword evidence="10" id="KW-0675">Receptor</keyword>
<comment type="caution">
    <text evidence="10">The sequence shown here is derived from an EMBL/GenBank/DDBJ whole genome shotgun (WGS) entry which is preliminary data.</text>
</comment>
<comment type="subcellular location">
    <subcellularLocation>
        <location evidence="1">Membrane</location>
        <topology evidence="1">Single-pass membrane protein</topology>
    </subcellularLocation>
</comment>
<dbReference type="AlphaFoldDB" id="A0A438K7F8"/>
<evidence type="ECO:0000256" key="6">
    <source>
        <dbReference type="ARBA" id="ARBA00022989"/>
    </source>
</evidence>
<dbReference type="Pfam" id="PF13855">
    <property type="entry name" value="LRR_8"/>
    <property type="match status" value="1"/>
</dbReference>
<proteinExistence type="predicted"/>
<feature type="region of interest" description="Disordered" evidence="8">
    <location>
        <begin position="305"/>
        <end position="329"/>
    </location>
</feature>
<keyword evidence="5" id="KW-0677">Repeat</keyword>
<dbReference type="Proteomes" id="UP000288805">
    <property type="component" value="Unassembled WGS sequence"/>
</dbReference>
<dbReference type="SUPFAM" id="SSF56112">
    <property type="entry name" value="Protein kinase-like (PK-like)"/>
    <property type="match status" value="1"/>
</dbReference>
<evidence type="ECO:0000256" key="9">
    <source>
        <dbReference type="SAM" id="Phobius"/>
    </source>
</evidence>
<dbReference type="Gene3D" id="3.80.10.10">
    <property type="entry name" value="Ribonuclease Inhibitor"/>
    <property type="match status" value="1"/>
</dbReference>
<evidence type="ECO:0000313" key="11">
    <source>
        <dbReference type="Proteomes" id="UP000288805"/>
    </source>
</evidence>
<dbReference type="InterPro" id="IPR011009">
    <property type="entry name" value="Kinase-like_dom_sf"/>
</dbReference>
<keyword evidence="6 9" id="KW-1133">Transmembrane helix</keyword>
<dbReference type="PRINTS" id="PR00019">
    <property type="entry name" value="LEURICHRPT"/>
</dbReference>
<evidence type="ECO:0000256" key="8">
    <source>
        <dbReference type="SAM" id="MobiDB-lite"/>
    </source>
</evidence>
<keyword evidence="7 9" id="KW-0472">Membrane</keyword>